<feature type="region of interest" description="Disordered" evidence="2">
    <location>
        <begin position="1"/>
        <end position="29"/>
    </location>
</feature>
<dbReference type="InterPro" id="IPR005754">
    <property type="entry name" value="Sortase"/>
</dbReference>
<evidence type="ECO:0000313" key="5">
    <source>
        <dbReference type="Proteomes" id="UP001596138"/>
    </source>
</evidence>
<evidence type="ECO:0000256" key="1">
    <source>
        <dbReference type="ARBA" id="ARBA00022801"/>
    </source>
</evidence>
<dbReference type="EMBL" id="JBHSTI010000035">
    <property type="protein sequence ID" value="MFC6239506.1"/>
    <property type="molecule type" value="Genomic_DNA"/>
</dbReference>
<feature type="region of interest" description="Disordered" evidence="2">
    <location>
        <begin position="79"/>
        <end position="103"/>
    </location>
</feature>
<evidence type="ECO:0000313" key="4">
    <source>
        <dbReference type="EMBL" id="MFC6239506.1"/>
    </source>
</evidence>
<dbReference type="InterPro" id="IPR053465">
    <property type="entry name" value="Sortase_Class_E"/>
</dbReference>
<dbReference type="CDD" id="cd05830">
    <property type="entry name" value="Sortase_E"/>
    <property type="match status" value="1"/>
</dbReference>
<dbReference type="Gene3D" id="2.40.260.10">
    <property type="entry name" value="Sortase"/>
    <property type="match status" value="1"/>
</dbReference>
<proteinExistence type="predicted"/>
<keyword evidence="1" id="KW-0378">Hydrolase</keyword>
<feature type="compositionally biased region" description="Pro residues" evidence="2">
    <location>
        <begin position="88"/>
        <end position="97"/>
    </location>
</feature>
<dbReference type="NCBIfam" id="TIGR01076">
    <property type="entry name" value="sortase_fam"/>
    <property type="match status" value="1"/>
</dbReference>
<protein>
    <submittedName>
        <fullName evidence="4">Class E sortase</fullName>
    </submittedName>
</protein>
<keyword evidence="3" id="KW-0472">Membrane</keyword>
<dbReference type="RefSeq" id="WP_386768826.1">
    <property type="nucleotide sequence ID" value="NZ_JBHSTI010000035.1"/>
</dbReference>
<keyword evidence="3" id="KW-0812">Transmembrane</keyword>
<comment type="caution">
    <text evidence="4">The sequence shown here is derived from an EMBL/GenBank/DDBJ whole genome shotgun (WGS) entry which is preliminary data.</text>
</comment>
<keyword evidence="3" id="KW-1133">Transmembrane helix</keyword>
<accession>A0ABW1T4T2</accession>
<dbReference type="SUPFAM" id="SSF63817">
    <property type="entry name" value="Sortase"/>
    <property type="match status" value="1"/>
</dbReference>
<dbReference type="NCBIfam" id="NF033747">
    <property type="entry name" value="class_E_sortase"/>
    <property type="match status" value="1"/>
</dbReference>
<dbReference type="Pfam" id="PF04203">
    <property type="entry name" value="Sortase"/>
    <property type="match status" value="1"/>
</dbReference>
<sequence>MSPDDQDERRSALLGGADPTPPQPPKGHRVRSVIRGVGEVFITVGALLLLMVAYQLWWTNVESSQAIAQERQDIEQSWVEPGQSATPTPTPTAPPKPVTDKPLKEPDYGTGFALLYIPRLADHVWGLPVTQGTGKDVLAHGAGHYEDTAMPGGVGNFAVAAHRSSHSEPFANFPDLQVGDKVYVRTKNVWYVYTLTHDDPNLTPTDVWVIEPVPGFPESTPKKKLLTMTTCTPRYGSTGRWAWWGELTESRYVSDGPPDGINPAVVPVS</sequence>
<dbReference type="InterPro" id="IPR023365">
    <property type="entry name" value="Sortase_dom-sf"/>
</dbReference>
<reference evidence="5" key="1">
    <citation type="journal article" date="2019" name="Int. J. Syst. Evol. Microbiol.">
        <title>The Global Catalogue of Microorganisms (GCM) 10K type strain sequencing project: providing services to taxonomists for standard genome sequencing and annotation.</title>
        <authorList>
            <consortium name="The Broad Institute Genomics Platform"/>
            <consortium name="The Broad Institute Genome Sequencing Center for Infectious Disease"/>
            <person name="Wu L."/>
            <person name="Ma J."/>
        </authorList>
    </citation>
    <scope>NUCLEOTIDE SEQUENCE [LARGE SCALE GENOMIC DNA]</scope>
    <source>
        <strain evidence="5">CGMCC 4.7317</strain>
    </source>
</reference>
<evidence type="ECO:0000256" key="3">
    <source>
        <dbReference type="SAM" id="Phobius"/>
    </source>
</evidence>
<feature type="transmembrane region" description="Helical" evidence="3">
    <location>
        <begin position="36"/>
        <end position="58"/>
    </location>
</feature>
<dbReference type="InterPro" id="IPR042003">
    <property type="entry name" value="Sortase_E"/>
</dbReference>
<keyword evidence="5" id="KW-1185">Reference proteome</keyword>
<gene>
    <name evidence="4" type="ORF">ACFQGU_16655</name>
</gene>
<evidence type="ECO:0000256" key="2">
    <source>
        <dbReference type="SAM" id="MobiDB-lite"/>
    </source>
</evidence>
<name>A0ABW1T4T2_9ACTN</name>
<organism evidence="4 5">
    <name type="scientific">Longivirga aurantiaca</name>
    <dbReference type="NCBI Taxonomy" id="1837743"/>
    <lineage>
        <taxon>Bacteria</taxon>
        <taxon>Bacillati</taxon>
        <taxon>Actinomycetota</taxon>
        <taxon>Actinomycetes</taxon>
        <taxon>Sporichthyales</taxon>
        <taxon>Sporichthyaceae</taxon>
        <taxon>Longivirga</taxon>
    </lineage>
</organism>
<dbReference type="Proteomes" id="UP001596138">
    <property type="component" value="Unassembled WGS sequence"/>
</dbReference>